<feature type="transmembrane region" description="Helical" evidence="1">
    <location>
        <begin position="148"/>
        <end position="170"/>
    </location>
</feature>
<evidence type="ECO:0000313" key="3">
    <source>
        <dbReference type="Proteomes" id="UP000177745"/>
    </source>
</evidence>
<dbReference type="Proteomes" id="UP000177745">
    <property type="component" value="Unassembled WGS sequence"/>
</dbReference>
<evidence type="ECO:0000256" key="1">
    <source>
        <dbReference type="SAM" id="Phobius"/>
    </source>
</evidence>
<organism evidence="2 3">
    <name type="scientific">Candidatus Yanofskybacteria bacterium RIFCSPLOWO2_12_FULL_43_11b</name>
    <dbReference type="NCBI Taxonomy" id="1802710"/>
    <lineage>
        <taxon>Bacteria</taxon>
        <taxon>Candidatus Yanofskyibacteriota</taxon>
    </lineage>
</organism>
<feature type="transmembrane region" description="Helical" evidence="1">
    <location>
        <begin position="12"/>
        <end position="31"/>
    </location>
</feature>
<name>A0A1F8H908_9BACT</name>
<sequence length="171" mass="19712">MKENSSKWPLRIIMAMSILNADAILIGLIYFNIVSPFNAFLVAFFISVPEIPLWYWTLSKLYLNYVIPTAEEVVENATKGGYFYWDIEYWVEKFKSVRNPVSWHMKIVLRVIKLLGYYGLFIISSEPFPFGRTLTIMSCVVTRSRLGLIPISLGNIVHLYGASVLWSAIFQ</sequence>
<reference evidence="2 3" key="1">
    <citation type="journal article" date="2016" name="Nat. Commun.">
        <title>Thousands of microbial genomes shed light on interconnected biogeochemical processes in an aquifer system.</title>
        <authorList>
            <person name="Anantharaman K."/>
            <person name="Brown C.T."/>
            <person name="Hug L.A."/>
            <person name="Sharon I."/>
            <person name="Castelle C.J."/>
            <person name="Probst A.J."/>
            <person name="Thomas B.C."/>
            <person name="Singh A."/>
            <person name="Wilkins M.J."/>
            <person name="Karaoz U."/>
            <person name="Brodie E.L."/>
            <person name="Williams K.H."/>
            <person name="Hubbard S.S."/>
            <person name="Banfield J.F."/>
        </authorList>
    </citation>
    <scope>NUCLEOTIDE SEQUENCE [LARGE SCALE GENOMIC DNA]</scope>
</reference>
<dbReference type="EMBL" id="MGKY01000006">
    <property type="protein sequence ID" value="OGN34112.1"/>
    <property type="molecule type" value="Genomic_DNA"/>
</dbReference>
<keyword evidence="1" id="KW-0812">Transmembrane</keyword>
<protein>
    <submittedName>
        <fullName evidence="2">Uncharacterized protein</fullName>
    </submittedName>
</protein>
<feature type="transmembrane region" description="Helical" evidence="1">
    <location>
        <begin position="37"/>
        <end position="56"/>
    </location>
</feature>
<keyword evidence="1" id="KW-1133">Transmembrane helix</keyword>
<proteinExistence type="predicted"/>
<gene>
    <name evidence="2" type="ORF">A3G51_00805</name>
</gene>
<dbReference type="AlphaFoldDB" id="A0A1F8H908"/>
<accession>A0A1F8H908</accession>
<evidence type="ECO:0000313" key="2">
    <source>
        <dbReference type="EMBL" id="OGN34112.1"/>
    </source>
</evidence>
<feature type="transmembrane region" description="Helical" evidence="1">
    <location>
        <begin position="107"/>
        <end position="128"/>
    </location>
</feature>
<keyword evidence="1" id="KW-0472">Membrane</keyword>
<comment type="caution">
    <text evidence="2">The sequence shown here is derived from an EMBL/GenBank/DDBJ whole genome shotgun (WGS) entry which is preliminary data.</text>
</comment>